<sequence length="48" mass="5560">MNLIKTVFLIITLFFIEKFQLTHVSDEDRYAGKQNTREEGDGEANVMP</sequence>
<dbReference type="Proteomes" id="UP000255528">
    <property type="component" value="Unassembled WGS sequence"/>
</dbReference>
<gene>
    <name evidence="1" type="ORF">NCTC12119_04848</name>
</gene>
<dbReference type="RefSeq" id="WP_172588751.1">
    <property type="nucleotide sequence ID" value="NZ_UIGI01000002.1"/>
</dbReference>
<dbReference type="AlphaFoldDB" id="A0A381KNF0"/>
<evidence type="ECO:0000313" key="2">
    <source>
        <dbReference type="Proteomes" id="UP000255528"/>
    </source>
</evidence>
<protein>
    <submittedName>
        <fullName evidence="1">Uncharacterized protein</fullName>
    </submittedName>
</protein>
<proteinExistence type="predicted"/>
<accession>A0A381KNF0</accession>
<name>A0A381KNF0_9ENTR</name>
<reference evidence="1 2" key="1">
    <citation type="submission" date="2018-06" db="EMBL/GenBank/DDBJ databases">
        <authorList>
            <consortium name="Pathogen Informatics"/>
            <person name="Doyle S."/>
        </authorList>
    </citation>
    <scope>NUCLEOTIDE SEQUENCE [LARGE SCALE GENOMIC DNA]</scope>
    <source>
        <strain evidence="1 2">NCTC12119</strain>
    </source>
</reference>
<evidence type="ECO:0000313" key="1">
    <source>
        <dbReference type="EMBL" id="SUY92819.1"/>
    </source>
</evidence>
<dbReference type="EMBL" id="UIGI01000002">
    <property type="protein sequence ID" value="SUY92819.1"/>
    <property type="molecule type" value="Genomic_DNA"/>
</dbReference>
<organism evidence="1 2">
    <name type="scientific">Buttiauxella agrestis</name>
    <dbReference type="NCBI Taxonomy" id="82977"/>
    <lineage>
        <taxon>Bacteria</taxon>
        <taxon>Pseudomonadati</taxon>
        <taxon>Pseudomonadota</taxon>
        <taxon>Gammaproteobacteria</taxon>
        <taxon>Enterobacterales</taxon>
        <taxon>Enterobacteriaceae</taxon>
        <taxon>Buttiauxella</taxon>
    </lineage>
</organism>